<dbReference type="EMBL" id="KN831781">
    <property type="protein sequence ID" value="KIM41059.1"/>
    <property type="molecule type" value="Genomic_DNA"/>
</dbReference>
<reference evidence="2 3" key="1">
    <citation type="submission" date="2014-04" db="EMBL/GenBank/DDBJ databases">
        <authorList>
            <consortium name="DOE Joint Genome Institute"/>
            <person name="Kuo A."/>
            <person name="Gay G."/>
            <person name="Dore J."/>
            <person name="Kohler A."/>
            <person name="Nagy L.G."/>
            <person name="Floudas D."/>
            <person name="Copeland A."/>
            <person name="Barry K.W."/>
            <person name="Cichocki N."/>
            <person name="Veneault-Fourrey C."/>
            <person name="LaButti K."/>
            <person name="Lindquist E.A."/>
            <person name="Lipzen A."/>
            <person name="Lundell T."/>
            <person name="Morin E."/>
            <person name="Murat C."/>
            <person name="Sun H."/>
            <person name="Tunlid A."/>
            <person name="Henrissat B."/>
            <person name="Grigoriev I.V."/>
            <person name="Hibbett D.S."/>
            <person name="Martin F."/>
            <person name="Nordberg H.P."/>
            <person name="Cantor M.N."/>
            <person name="Hua S.X."/>
        </authorList>
    </citation>
    <scope>NUCLEOTIDE SEQUENCE [LARGE SCALE GENOMIC DNA]</scope>
    <source>
        <strain evidence="3">h7</strain>
    </source>
</reference>
<evidence type="ECO:0000313" key="3">
    <source>
        <dbReference type="Proteomes" id="UP000053424"/>
    </source>
</evidence>
<name>A0A0C3CA05_HEBCY</name>
<keyword evidence="3" id="KW-1185">Reference proteome</keyword>
<proteinExistence type="predicted"/>
<feature type="region of interest" description="Disordered" evidence="1">
    <location>
        <begin position="1"/>
        <end position="23"/>
    </location>
</feature>
<protein>
    <submittedName>
        <fullName evidence="2">Uncharacterized protein</fullName>
    </submittedName>
</protein>
<dbReference type="AlphaFoldDB" id="A0A0C3CA05"/>
<sequence length="102" mass="11294">MDEDNDGHITTDSNHPGKENWLTPTSPVTLSRCLSPPNEGCGHYFSLLKGLYAGVRSMRTQERVVKWNLAKCVERIFVLFAPPDDPPALHHPSYCASSSSPI</sequence>
<gene>
    <name evidence="2" type="ORF">M413DRAFT_158737</name>
</gene>
<dbReference type="HOGENOM" id="CLU_2277842_0_0_1"/>
<reference evidence="3" key="2">
    <citation type="submission" date="2015-01" db="EMBL/GenBank/DDBJ databases">
        <title>Evolutionary Origins and Diversification of the Mycorrhizal Mutualists.</title>
        <authorList>
            <consortium name="DOE Joint Genome Institute"/>
            <consortium name="Mycorrhizal Genomics Consortium"/>
            <person name="Kohler A."/>
            <person name="Kuo A."/>
            <person name="Nagy L.G."/>
            <person name="Floudas D."/>
            <person name="Copeland A."/>
            <person name="Barry K.W."/>
            <person name="Cichocki N."/>
            <person name="Veneault-Fourrey C."/>
            <person name="LaButti K."/>
            <person name="Lindquist E.A."/>
            <person name="Lipzen A."/>
            <person name="Lundell T."/>
            <person name="Morin E."/>
            <person name="Murat C."/>
            <person name="Riley R."/>
            <person name="Ohm R."/>
            <person name="Sun H."/>
            <person name="Tunlid A."/>
            <person name="Henrissat B."/>
            <person name="Grigoriev I.V."/>
            <person name="Hibbett D.S."/>
            <person name="Martin F."/>
        </authorList>
    </citation>
    <scope>NUCLEOTIDE SEQUENCE [LARGE SCALE GENOMIC DNA]</scope>
    <source>
        <strain evidence="3">h7</strain>
    </source>
</reference>
<organism evidence="2 3">
    <name type="scientific">Hebeloma cylindrosporum</name>
    <dbReference type="NCBI Taxonomy" id="76867"/>
    <lineage>
        <taxon>Eukaryota</taxon>
        <taxon>Fungi</taxon>
        <taxon>Dikarya</taxon>
        <taxon>Basidiomycota</taxon>
        <taxon>Agaricomycotina</taxon>
        <taxon>Agaricomycetes</taxon>
        <taxon>Agaricomycetidae</taxon>
        <taxon>Agaricales</taxon>
        <taxon>Agaricineae</taxon>
        <taxon>Hymenogastraceae</taxon>
        <taxon>Hebeloma</taxon>
    </lineage>
</organism>
<evidence type="ECO:0000256" key="1">
    <source>
        <dbReference type="SAM" id="MobiDB-lite"/>
    </source>
</evidence>
<evidence type="ECO:0000313" key="2">
    <source>
        <dbReference type="EMBL" id="KIM41059.1"/>
    </source>
</evidence>
<accession>A0A0C3CA05</accession>
<dbReference type="Proteomes" id="UP000053424">
    <property type="component" value="Unassembled WGS sequence"/>
</dbReference>